<dbReference type="Gene3D" id="1.10.10.570">
    <property type="entry name" value="Winged helix' DNA-binding domain. Chain C. Domain 1"/>
    <property type="match status" value="1"/>
</dbReference>
<dbReference type="PANTHER" id="PTHR13149:SF0">
    <property type="entry name" value="VACUOLAR PROTEIN-SORTING-ASSOCIATED PROTEIN 25"/>
    <property type="match status" value="1"/>
</dbReference>
<keyword evidence="7" id="KW-1185">Reference proteome</keyword>
<comment type="caution">
    <text evidence="6">The sequence shown here is derived from an EMBL/GenBank/DDBJ whole genome shotgun (WGS) entry which is preliminary data.</text>
</comment>
<evidence type="ECO:0000313" key="7">
    <source>
        <dbReference type="Proteomes" id="UP000073492"/>
    </source>
</evidence>
<evidence type="ECO:0000256" key="3">
    <source>
        <dbReference type="ARBA" id="ARBA00022927"/>
    </source>
</evidence>
<dbReference type="EMBL" id="LFZO01000236">
    <property type="protein sequence ID" value="KXT10837.1"/>
    <property type="molecule type" value="Genomic_DNA"/>
</dbReference>
<dbReference type="AlphaFoldDB" id="A0A139I7X0"/>
<dbReference type="OrthoDB" id="245150at2759"/>
<feature type="compositionally biased region" description="Polar residues" evidence="5">
    <location>
        <begin position="276"/>
        <end position="286"/>
    </location>
</feature>
<evidence type="ECO:0000256" key="4">
    <source>
        <dbReference type="ARBA" id="ARBA00030094"/>
    </source>
</evidence>
<dbReference type="GO" id="GO:0000814">
    <property type="term" value="C:ESCRT II complex"/>
    <property type="evidence" value="ECO:0007669"/>
    <property type="project" value="InterPro"/>
</dbReference>
<gene>
    <name evidence="6" type="ORF">AC579_1942</name>
</gene>
<dbReference type="GO" id="GO:0042803">
    <property type="term" value="F:protein homodimerization activity"/>
    <property type="evidence" value="ECO:0007669"/>
    <property type="project" value="TreeGrafter"/>
</dbReference>
<dbReference type="Gene3D" id="1.10.10.10">
    <property type="entry name" value="Winged helix-like DNA-binding domain superfamily/Winged helix DNA-binding domain"/>
    <property type="match status" value="1"/>
</dbReference>
<dbReference type="FunFam" id="1.10.10.10:FF:000141">
    <property type="entry name" value="vacuolar protein-sorting-associated protein 25"/>
    <property type="match status" value="1"/>
</dbReference>
<dbReference type="Pfam" id="PF05871">
    <property type="entry name" value="ESCRT-II"/>
    <property type="match status" value="1"/>
</dbReference>
<sequence>MATAAEPSLASLSLSESAYTPSTSTKSGSFTIPAYTTFPPFYTLQPNLTTRSRQLELWSALITSYCAHHRIFRLALSSPPSDLFSNASIKRSLRPTDIRAVLEHMSKPENGPRAEWIAPTLRSETSNTCYIYWKTPTEWADTIYNFLEETGQKGAVLTIYELREGESSVGKEWQNIDEALLRKVLNVLVKRGKAQIFGQEENAALVEVGRQVRSDRLAVDMDASATLPERPKPKGEVKQISKRKARQSTSIASERPQSKRPKASSSRSRSRRRPINQESDTALQHSSSEDESTRAKATLYDVVAGRVGYEGFLMNKGGNPMPPDQVLFSRADAPVRYQEDDKYFAHRHLPSSQRLPDSDLLKAIHSYASDFYGSGKLGNPRNDFKSLDETALIAMGILIEEAVAESLGKTGDLAFVEDPQRERMP</sequence>
<evidence type="ECO:0000256" key="5">
    <source>
        <dbReference type="SAM" id="MobiDB-lite"/>
    </source>
</evidence>
<dbReference type="GO" id="GO:0005198">
    <property type="term" value="F:structural molecule activity"/>
    <property type="evidence" value="ECO:0007669"/>
    <property type="project" value="TreeGrafter"/>
</dbReference>
<reference evidence="6 7" key="1">
    <citation type="submission" date="2015-07" db="EMBL/GenBank/DDBJ databases">
        <title>Comparative genomics of the Sigatoka disease complex on banana suggests a link between parallel evolutionary changes in Pseudocercospora fijiensis and Pseudocercospora eumusae and increased virulence on the banana host.</title>
        <authorList>
            <person name="Chang T.-C."/>
            <person name="Salvucci A."/>
            <person name="Crous P.W."/>
            <person name="Stergiopoulos I."/>
        </authorList>
    </citation>
    <scope>NUCLEOTIDE SEQUENCE [LARGE SCALE GENOMIC DNA]</scope>
    <source>
        <strain evidence="6 7">CBS 116634</strain>
    </source>
</reference>
<evidence type="ECO:0000256" key="2">
    <source>
        <dbReference type="ARBA" id="ARBA00022448"/>
    </source>
</evidence>
<accession>A0A139I7X0</accession>
<dbReference type="InterPro" id="IPR036388">
    <property type="entry name" value="WH-like_DNA-bd_sf"/>
</dbReference>
<dbReference type="STRING" id="113226.A0A139I7X0"/>
<feature type="region of interest" description="Disordered" evidence="5">
    <location>
        <begin position="222"/>
        <end position="294"/>
    </location>
</feature>
<comment type="similarity">
    <text evidence="1">Belongs to the VPS25 family.</text>
</comment>
<evidence type="ECO:0000313" key="6">
    <source>
        <dbReference type="EMBL" id="KXT10837.1"/>
    </source>
</evidence>
<name>A0A139I7X0_9PEZI</name>
<dbReference type="PANTHER" id="PTHR13149">
    <property type="entry name" value="VACUOLAR PROTEIN SORTING-ASSOCIATED PROTEIN VPS25"/>
    <property type="match status" value="1"/>
</dbReference>
<proteinExistence type="inferred from homology"/>
<dbReference type="InterPro" id="IPR036390">
    <property type="entry name" value="WH_DNA-bd_sf"/>
</dbReference>
<dbReference type="GO" id="GO:0043328">
    <property type="term" value="P:protein transport to vacuole involved in ubiquitin-dependent protein catabolic process via the multivesicular body sorting pathway"/>
    <property type="evidence" value="ECO:0007669"/>
    <property type="project" value="TreeGrafter"/>
</dbReference>
<organism evidence="6 7">
    <name type="scientific">Pseudocercospora musae</name>
    <dbReference type="NCBI Taxonomy" id="113226"/>
    <lineage>
        <taxon>Eukaryota</taxon>
        <taxon>Fungi</taxon>
        <taxon>Dikarya</taxon>
        <taxon>Ascomycota</taxon>
        <taxon>Pezizomycotina</taxon>
        <taxon>Dothideomycetes</taxon>
        <taxon>Dothideomycetidae</taxon>
        <taxon>Mycosphaerellales</taxon>
        <taxon>Mycosphaerellaceae</taxon>
        <taxon>Pseudocercospora</taxon>
    </lineage>
</organism>
<dbReference type="GO" id="GO:0016236">
    <property type="term" value="P:macroautophagy"/>
    <property type="evidence" value="ECO:0007669"/>
    <property type="project" value="UniProtKB-ARBA"/>
</dbReference>
<dbReference type="InterPro" id="IPR008570">
    <property type="entry name" value="ESCRT-II_cplx_Vps25-sub"/>
</dbReference>
<dbReference type="InterPro" id="IPR014041">
    <property type="entry name" value="ESCRT-II_cplx_Vps25-sub_N"/>
</dbReference>
<dbReference type="SUPFAM" id="SSF46785">
    <property type="entry name" value="Winged helix' DNA-binding domain"/>
    <property type="match status" value="2"/>
</dbReference>
<keyword evidence="2" id="KW-0813">Transport</keyword>
<feature type="compositionally biased region" description="Basic residues" evidence="5">
    <location>
        <begin position="258"/>
        <end position="274"/>
    </location>
</feature>
<feature type="compositionally biased region" description="Basic and acidic residues" evidence="5">
    <location>
        <begin position="229"/>
        <end position="239"/>
    </location>
</feature>
<dbReference type="Proteomes" id="UP000073492">
    <property type="component" value="Unassembled WGS sequence"/>
</dbReference>
<keyword evidence="3" id="KW-0653">Protein transport</keyword>
<protein>
    <recommendedName>
        <fullName evidence="4">ESCRT-II complex subunit VPS25</fullName>
    </recommendedName>
</protein>
<evidence type="ECO:0000256" key="1">
    <source>
        <dbReference type="ARBA" id="ARBA00009674"/>
    </source>
</evidence>